<dbReference type="RefSeq" id="WP_058449192.1">
    <property type="nucleotide sequence ID" value="NZ_CAAAJF010000010.1"/>
</dbReference>
<organism evidence="1 2">
    <name type="scientific">Legionella jamestowniensis</name>
    <dbReference type="NCBI Taxonomy" id="455"/>
    <lineage>
        <taxon>Bacteria</taxon>
        <taxon>Pseudomonadati</taxon>
        <taxon>Pseudomonadota</taxon>
        <taxon>Gammaproteobacteria</taxon>
        <taxon>Legionellales</taxon>
        <taxon>Legionellaceae</taxon>
        <taxon>Legionella</taxon>
    </lineage>
</organism>
<protein>
    <submittedName>
        <fullName evidence="1">Uncharacterized protein</fullName>
    </submittedName>
</protein>
<dbReference type="PATRIC" id="fig|455.5.peg.1235"/>
<evidence type="ECO:0000313" key="2">
    <source>
        <dbReference type="Proteomes" id="UP000054715"/>
    </source>
</evidence>
<dbReference type="STRING" id="455.Ljam_1167"/>
<evidence type="ECO:0000313" key="1">
    <source>
        <dbReference type="EMBL" id="KTD06972.1"/>
    </source>
</evidence>
<dbReference type="AlphaFoldDB" id="A0A0W0UGW9"/>
<proteinExistence type="predicted"/>
<reference evidence="1 2" key="1">
    <citation type="submission" date="2015-11" db="EMBL/GenBank/DDBJ databases">
        <title>Genomic analysis of 38 Legionella species identifies large and diverse effector repertoires.</title>
        <authorList>
            <person name="Burstein D."/>
            <person name="Amaro F."/>
            <person name="Zusman T."/>
            <person name="Lifshitz Z."/>
            <person name="Cohen O."/>
            <person name="Gilbert J.A."/>
            <person name="Pupko T."/>
            <person name="Shuman H.A."/>
            <person name="Segal G."/>
        </authorList>
    </citation>
    <scope>NUCLEOTIDE SEQUENCE [LARGE SCALE GENOMIC DNA]</scope>
    <source>
        <strain evidence="1 2">JA-26-G1-E2</strain>
    </source>
</reference>
<accession>A0A0W0UGW9</accession>
<comment type="caution">
    <text evidence="1">The sequence shown here is derived from an EMBL/GenBank/DDBJ whole genome shotgun (WGS) entry which is preliminary data.</text>
</comment>
<name>A0A0W0UGW9_9GAMM</name>
<dbReference type="EMBL" id="LNYG01000013">
    <property type="protein sequence ID" value="KTD06972.1"/>
    <property type="molecule type" value="Genomic_DNA"/>
</dbReference>
<gene>
    <name evidence="1" type="ORF">Ljam_1167</name>
</gene>
<sequence length="108" mass="12604">MRKLLLLITISLVVISHYGFSQHLRIGILDSFSYQKYVSVNYEKYYMDGFNLARVNALKKGVEIEYKIFRYRYDGLSIVNAIKNCKSGSQMPLLALETLKVFLLWLDI</sequence>
<dbReference type="Proteomes" id="UP000054715">
    <property type="component" value="Unassembled WGS sequence"/>
</dbReference>